<evidence type="ECO:0000256" key="2">
    <source>
        <dbReference type="ARBA" id="ARBA00022723"/>
    </source>
</evidence>
<keyword evidence="7" id="KW-1185">Reference proteome</keyword>
<dbReference type="AlphaFoldDB" id="A0A9W9V3L4"/>
<evidence type="ECO:0000313" key="7">
    <source>
        <dbReference type="Proteomes" id="UP001147782"/>
    </source>
</evidence>
<dbReference type="PANTHER" id="PTHR33337">
    <property type="entry name" value="GFA DOMAIN-CONTAINING PROTEIN"/>
    <property type="match status" value="1"/>
</dbReference>
<evidence type="ECO:0000256" key="1">
    <source>
        <dbReference type="ARBA" id="ARBA00005495"/>
    </source>
</evidence>
<reference evidence="6" key="1">
    <citation type="submission" date="2022-11" db="EMBL/GenBank/DDBJ databases">
        <authorList>
            <person name="Petersen C."/>
        </authorList>
    </citation>
    <scope>NUCLEOTIDE SEQUENCE</scope>
    <source>
        <strain evidence="6">IBT 29864</strain>
    </source>
</reference>
<comment type="similarity">
    <text evidence="1">Belongs to the Gfa family.</text>
</comment>
<keyword evidence="2" id="KW-0479">Metal-binding</keyword>
<protein>
    <recommendedName>
        <fullName evidence="5">CENP-V/GFA domain-containing protein</fullName>
    </recommendedName>
</protein>
<evidence type="ECO:0000256" key="4">
    <source>
        <dbReference type="ARBA" id="ARBA00023239"/>
    </source>
</evidence>
<dbReference type="GeneID" id="81442781"/>
<keyword evidence="3" id="KW-0862">Zinc</keyword>
<evidence type="ECO:0000313" key="6">
    <source>
        <dbReference type="EMBL" id="KAJ5364976.1"/>
    </source>
</evidence>
<evidence type="ECO:0000256" key="3">
    <source>
        <dbReference type="ARBA" id="ARBA00022833"/>
    </source>
</evidence>
<keyword evidence="4" id="KW-0456">Lyase</keyword>
<reference evidence="6" key="2">
    <citation type="journal article" date="2023" name="IMA Fungus">
        <title>Comparative genomic study of the Penicillium genus elucidates a diverse pangenome and 15 lateral gene transfer events.</title>
        <authorList>
            <person name="Petersen C."/>
            <person name="Sorensen T."/>
            <person name="Nielsen M.R."/>
            <person name="Sondergaard T.E."/>
            <person name="Sorensen J.L."/>
            <person name="Fitzpatrick D.A."/>
            <person name="Frisvad J.C."/>
            <person name="Nielsen K.L."/>
        </authorList>
    </citation>
    <scope>NUCLEOTIDE SEQUENCE</scope>
    <source>
        <strain evidence="6">IBT 29864</strain>
    </source>
</reference>
<feature type="domain" description="CENP-V/GFA" evidence="5">
    <location>
        <begin position="2"/>
        <end position="131"/>
    </location>
</feature>
<gene>
    <name evidence="6" type="ORF">N7496_010689</name>
</gene>
<dbReference type="EMBL" id="JAPZBS010000008">
    <property type="protein sequence ID" value="KAJ5364976.1"/>
    <property type="molecule type" value="Genomic_DNA"/>
</dbReference>
<dbReference type="Pfam" id="PF04828">
    <property type="entry name" value="GFA"/>
    <property type="match status" value="1"/>
</dbReference>
<dbReference type="InterPro" id="IPR006913">
    <property type="entry name" value="CENP-V/GFA"/>
</dbReference>
<dbReference type="RefSeq" id="XP_056552602.1">
    <property type="nucleotide sequence ID" value="XM_056703602.1"/>
</dbReference>
<proteinExistence type="inferred from homology"/>
<sequence>MLTGSCLCTVNKYTIINKDAAVFRKIICHCARCRKISGEYTTTNIVVPKTSFKLTRVSKWPSLVPGLLKSTHTFNAVLPDDKHGHICFCSHCGSVLYRESEMQGMRGLIFVPVGTLDDIDSVSDLRKEEWY</sequence>
<dbReference type="GO" id="GO:0046872">
    <property type="term" value="F:metal ion binding"/>
    <property type="evidence" value="ECO:0007669"/>
    <property type="project" value="UniProtKB-KW"/>
</dbReference>
<dbReference type="Proteomes" id="UP001147782">
    <property type="component" value="Unassembled WGS sequence"/>
</dbReference>
<accession>A0A9W9V3L4</accession>
<comment type="caution">
    <text evidence="6">The sequence shown here is derived from an EMBL/GenBank/DDBJ whole genome shotgun (WGS) entry which is preliminary data.</text>
</comment>
<dbReference type="InterPro" id="IPR011057">
    <property type="entry name" value="Mss4-like_sf"/>
</dbReference>
<dbReference type="GO" id="GO:0016846">
    <property type="term" value="F:carbon-sulfur lyase activity"/>
    <property type="evidence" value="ECO:0007669"/>
    <property type="project" value="InterPro"/>
</dbReference>
<dbReference type="SUPFAM" id="SSF51316">
    <property type="entry name" value="Mss4-like"/>
    <property type="match status" value="1"/>
</dbReference>
<name>A0A9W9V3L4_9EURO</name>
<dbReference type="PROSITE" id="PS51891">
    <property type="entry name" value="CENP_V_GFA"/>
    <property type="match status" value="1"/>
</dbReference>
<organism evidence="6 7">
    <name type="scientific">Penicillium cataractarum</name>
    <dbReference type="NCBI Taxonomy" id="2100454"/>
    <lineage>
        <taxon>Eukaryota</taxon>
        <taxon>Fungi</taxon>
        <taxon>Dikarya</taxon>
        <taxon>Ascomycota</taxon>
        <taxon>Pezizomycotina</taxon>
        <taxon>Eurotiomycetes</taxon>
        <taxon>Eurotiomycetidae</taxon>
        <taxon>Eurotiales</taxon>
        <taxon>Aspergillaceae</taxon>
        <taxon>Penicillium</taxon>
    </lineage>
</organism>
<dbReference type="OrthoDB" id="428768at2759"/>
<dbReference type="Gene3D" id="3.90.1590.10">
    <property type="entry name" value="glutathione-dependent formaldehyde- activating enzyme (gfa)"/>
    <property type="match status" value="1"/>
</dbReference>
<dbReference type="PANTHER" id="PTHR33337:SF30">
    <property type="entry name" value="DUF636 DOMAIN PROTEIN (AFU_ORTHOLOGUE AFUA_1G03180)"/>
    <property type="match status" value="1"/>
</dbReference>
<evidence type="ECO:0000259" key="5">
    <source>
        <dbReference type="PROSITE" id="PS51891"/>
    </source>
</evidence>